<sequence>MWELAELGEYEDRGVRICSSSFVFAAELDTSLALSIVPHGRRKIKMMVLVQDENEVQEVLPATLAIESGEGYDVEESSHQELKSTLERLPVKPLKLLCNGEGLSKVGVKRDLVERLASRVVSKSKRKERIDDDDQGNNVWRKNDVATLEKAVGEIKRSVQVMQNSEKSRYWPREKFGKARNQFEYDKWCKVERILDNALVNRNWVMIGKVHDVAATRSFMLRVAKKEGWNVAAGIRDPLNDDPMDVFFQEKLASARQLARRNERYAIEPDGALVHASIGMRITGGLSNGSVERRRLGVGQSSVLFRSGPLGFDTHSGVQSQGGINFAGMGISTLVADVSWGPKGGAQGKEANWPWDPFPIEALEKYHNNPPERVDPVIWCRDLAWMLKSDPFANGKFVPVESTGRAFTVHSLRIGKATAAIRGGMSLTQIRTIGGWDSKAVILYLKAVEMTKDKASMRMGF</sequence>
<keyword evidence="1" id="KW-0233">DNA recombination</keyword>
<dbReference type="InterPro" id="IPR011010">
    <property type="entry name" value="DNA_brk_join_enz"/>
</dbReference>
<name>A0A397U4Q3_9GLOM</name>
<evidence type="ECO:0000313" key="4">
    <source>
        <dbReference type="Proteomes" id="UP000266673"/>
    </source>
</evidence>
<dbReference type="InterPro" id="IPR003034">
    <property type="entry name" value="SAP_dom"/>
</dbReference>
<dbReference type="Proteomes" id="UP000266673">
    <property type="component" value="Unassembled WGS sequence"/>
</dbReference>
<dbReference type="PROSITE" id="PS50800">
    <property type="entry name" value="SAP"/>
    <property type="match status" value="1"/>
</dbReference>
<evidence type="ECO:0000256" key="1">
    <source>
        <dbReference type="ARBA" id="ARBA00023172"/>
    </source>
</evidence>
<dbReference type="InterPro" id="IPR013762">
    <property type="entry name" value="Integrase-like_cat_sf"/>
</dbReference>
<gene>
    <name evidence="3" type="ORF">C2G38_2220390</name>
</gene>
<dbReference type="Gene3D" id="1.10.443.10">
    <property type="entry name" value="Intergrase catalytic core"/>
    <property type="match status" value="1"/>
</dbReference>
<dbReference type="EMBL" id="QKWP01002036">
    <property type="protein sequence ID" value="RIB05174.1"/>
    <property type="molecule type" value="Genomic_DNA"/>
</dbReference>
<keyword evidence="4" id="KW-1185">Reference proteome</keyword>
<dbReference type="GO" id="GO:0015074">
    <property type="term" value="P:DNA integration"/>
    <property type="evidence" value="ECO:0007669"/>
    <property type="project" value="InterPro"/>
</dbReference>
<evidence type="ECO:0000259" key="2">
    <source>
        <dbReference type="PROSITE" id="PS50800"/>
    </source>
</evidence>
<comment type="caution">
    <text evidence="3">The sequence shown here is derived from an EMBL/GenBank/DDBJ whole genome shotgun (WGS) entry which is preliminary data.</text>
</comment>
<proteinExistence type="predicted"/>
<dbReference type="AlphaFoldDB" id="A0A397U4Q3"/>
<dbReference type="GO" id="GO:0006310">
    <property type="term" value="P:DNA recombination"/>
    <property type="evidence" value="ECO:0007669"/>
    <property type="project" value="UniProtKB-KW"/>
</dbReference>
<dbReference type="GO" id="GO:0003677">
    <property type="term" value="F:DNA binding"/>
    <property type="evidence" value="ECO:0007669"/>
    <property type="project" value="InterPro"/>
</dbReference>
<reference evidence="3 4" key="1">
    <citation type="submission" date="2018-06" db="EMBL/GenBank/DDBJ databases">
        <title>Comparative genomics reveals the genomic features of Rhizophagus irregularis, R. cerebriforme, R. diaphanum and Gigaspora rosea, and their symbiotic lifestyle signature.</title>
        <authorList>
            <person name="Morin E."/>
            <person name="San Clemente H."/>
            <person name="Chen E.C.H."/>
            <person name="De La Providencia I."/>
            <person name="Hainaut M."/>
            <person name="Kuo A."/>
            <person name="Kohler A."/>
            <person name="Murat C."/>
            <person name="Tang N."/>
            <person name="Roy S."/>
            <person name="Loubradou J."/>
            <person name="Henrissat B."/>
            <person name="Grigoriev I.V."/>
            <person name="Corradi N."/>
            <person name="Roux C."/>
            <person name="Martin F.M."/>
        </authorList>
    </citation>
    <scope>NUCLEOTIDE SEQUENCE [LARGE SCALE GENOMIC DNA]</scope>
    <source>
        <strain evidence="3 4">DAOM 194757</strain>
    </source>
</reference>
<organism evidence="3 4">
    <name type="scientific">Gigaspora rosea</name>
    <dbReference type="NCBI Taxonomy" id="44941"/>
    <lineage>
        <taxon>Eukaryota</taxon>
        <taxon>Fungi</taxon>
        <taxon>Fungi incertae sedis</taxon>
        <taxon>Mucoromycota</taxon>
        <taxon>Glomeromycotina</taxon>
        <taxon>Glomeromycetes</taxon>
        <taxon>Diversisporales</taxon>
        <taxon>Gigasporaceae</taxon>
        <taxon>Gigaspora</taxon>
    </lineage>
</organism>
<accession>A0A397U4Q3</accession>
<dbReference type="SUPFAM" id="SSF56349">
    <property type="entry name" value="DNA breaking-rejoining enzymes"/>
    <property type="match status" value="1"/>
</dbReference>
<protein>
    <recommendedName>
        <fullName evidence="2">SAP domain-containing protein</fullName>
    </recommendedName>
</protein>
<evidence type="ECO:0000313" key="3">
    <source>
        <dbReference type="EMBL" id="RIB05174.1"/>
    </source>
</evidence>
<feature type="domain" description="SAP" evidence="2">
    <location>
        <begin position="86"/>
        <end position="120"/>
    </location>
</feature>